<feature type="compositionally biased region" description="Low complexity" evidence="1">
    <location>
        <begin position="414"/>
        <end position="427"/>
    </location>
</feature>
<feature type="compositionally biased region" description="Basic and acidic residues" evidence="1">
    <location>
        <begin position="308"/>
        <end position="339"/>
    </location>
</feature>
<reference evidence="3" key="1">
    <citation type="submission" date="2016-05" db="EMBL/GenBank/DDBJ databases">
        <title>Comparative genomics of biotechnologically important yeasts.</title>
        <authorList>
            <consortium name="DOE Joint Genome Institute"/>
            <person name="Riley R."/>
            <person name="Haridas S."/>
            <person name="Wolfe K.H."/>
            <person name="Lopes M.R."/>
            <person name="Hittinger C.T."/>
            <person name="Goker M."/>
            <person name="Salamov A."/>
            <person name="Wisecaver J."/>
            <person name="Long T.M."/>
            <person name="Aerts A.L."/>
            <person name="Barry K."/>
            <person name="Choi C."/>
            <person name="Clum A."/>
            <person name="Coughlan A.Y."/>
            <person name="Deshpande S."/>
            <person name="Douglass A.P."/>
            <person name="Hanson S.J."/>
            <person name="Klenk H.-P."/>
            <person name="Labutti K."/>
            <person name="Lapidus A."/>
            <person name="Lindquist E."/>
            <person name="Lipzen A."/>
            <person name="Meier-Kolthoff J.P."/>
            <person name="Ohm R.A."/>
            <person name="Otillar R.P."/>
            <person name="Pangilinan J."/>
            <person name="Peng Y."/>
            <person name="Rokas A."/>
            <person name="Rosa C.A."/>
            <person name="Scheuner C."/>
            <person name="Sibirny A.A."/>
            <person name="Slot J.C."/>
            <person name="Stielow J.B."/>
            <person name="Sun H."/>
            <person name="Kurtzman C.P."/>
            <person name="Blackwell M."/>
            <person name="Grigoriev I.V."/>
            <person name="Jeffries T.W."/>
        </authorList>
    </citation>
    <scope>NUCLEOTIDE SEQUENCE [LARGE SCALE GENOMIC DNA]</scope>
    <source>
        <strain evidence="3">NRRL Y-17324</strain>
    </source>
</reference>
<gene>
    <name evidence="2" type="ORF">CANTADRAFT_3735</name>
</gene>
<keyword evidence="3" id="KW-1185">Reference proteome</keyword>
<proteinExistence type="predicted"/>
<evidence type="ECO:0000256" key="1">
    <source>
        <dbReference type="SAM" id="MobiDB-lite"/>
    </source>
</evidence>
<feature type="compositionally biased region" description="Polar residues" evidence="1">
    <location>
        <begin position="378"/>
        <end position="410"/>
    </location>
</feature>
<feature type="region of interest" description="Disordered" evidence="1">
    <location>
        <begin position="496"/>
        <end position="521"/>
    </location>
</feature>
<feature type="compositionally biased region" description="Polar residues" evidence="1">
    <location>
        <begin position="147"/>
        <end position="157"/>
    </location>
</feature>
<feature type="region of interest" description="Disordered" evidence="1">
    <location>
        <begin position="269"/>
        <end position="427"/>
    </location>
</feature>
<feature type="region of interest" description="Disordered" evidence="1">
    <location>
        <begin position="147"/>
        <end position="168"/>
    </location>
</feature>
<sequence length="521" mass="57214">MSNTDDSEALEPITQLDQYQLTQKIFQDVQFPDETYHLTTRYPEALLQESANANKYYGSFQRYTHQFINQNTPGGLVRWSNSSIESNQRQIVGSWLGADIKDSKIQPAKGHRKPTSAPSGLFTWSSGDSYIKARKLELQIKRGELLQDTSQPVTTAAQEEDPQGNPRSIVKINRSKESISNKLNRVVEIESNKFIHARIQVIKAHHSEEISKQIHERKRRDHEVHLLKLKLKEEEYEKELKAATIEQNKQGGFFNTLFGFNAANTNGDAAPPAAENLPSTPTNAIPPKSSKGSKSKRFSFLPGTKWSNDGKKKDKDTDGGVASETDHESKKPPVDRAEAEQEPQPEEEDDDSDFEDFTSSEPTSNPVTSDIATPEQPPASSTRAEQSPPASRVPPSSIQLPQAKPSTPITTGFPLHSPTLPLTPTTKARPPISNLSVLSSHALSPALAAMNSAILTPKALNPSTASTSHKFIPLSKPSTTTSSNLINTDLIDIFGPTLSAPPKPPQKSNISPLATEDLLEL</sequence>
<feature type="compositionally biased region" description="Acidic residues" evidence="1">
    <location>
        <begin position="340"/>
        <end position="358"/>
    </location>
</feature>
<protein>
    <submittedName>
        <fullName evidence="2">Uncharacterized protein</fullName>
    </submittedName>
</protein>
<dbReference type="OrthoDB" id="4095869at2759"/>
<dbReference type="AlphaFoldDB" id="A0A1E4SQ74"/>
<dbReference type="Proteomes" id="UP000094285">
    <property type="component" value="Unassembled WGS sequence"/>
</dbReference>
<dbReference type="GeneID" id="30982853"/>
<organism evidence="2 3">
    <name type="scientific">Suhomyces tanzawaensis NRRL Y-17324</name>
    <dbReference type="NCBI Taxonomy" id="984487"/>
    <lineage>
        <taxon>Eukaryota</taxon>
        <taxon>Fungi</taxon>
        <taxon>Dikarya</taxon>
        <taxon>Ascomycota</taxon>
        <taxon>Saccharomycotina</taxon>
        <taxon>Pichiomycetes</taxon>
        <taxon>Debaryomycetaceae</taxon>
        <taxon>Suhomyces</taxon>
    </lineage>
</organism>
<dbReference type="RefSeq" id="XP_020066771.1">
    <property type="nucleotide sequence ID" value="XM_020208716.1"/>
</dbReference>
<dbReference type="EMBL" id="KV453909">
    <property type="protein sequence ID" value="ODV81649.1"/>
    <property type="molecule type" value="Genomic_DNA"/>
</dbReference>
<name>A0A1E4SQ74_9ASCO</name>
<evidence type="ECO:0000313" key="3">
    <source>
        <dbReference type="Proteomes" id="UP000094285"/>
    </source>
</evidence>
<accession>A0A1E4SQ74</accession>
<evidence type="ECO:0000313" key="2">
    <source>
        <dbReference type="EMBL" id="ODV81649.1"/>
    </source>
</evidence>